<protein>
    <recommendedName>
        <fullName evidence="13">Olfactory receptor</fullName>
    </recommendedName>
</protein>
<name>A0A452I1X4_9SAUR</name>
<dbReference type="SUPFAM" id="SSF81321">
    <property type="entry name" value="Family A G protein-coupled receptor-like"/>
    <property type="match status" value="1"/>
</dbReference>
<dbReference type="Pfam" id="PF13853">
    <property type="entry name" value="7tm_4"/>
    <property type="match status" value="1"/>
</dbReference>
<evidence type="ECO:0000256" key="8">
    <source>
        <dbReference type="ARBA" id="ARBA00023040"/>
    </source>
</evidence>
<evidence type="ECO:0000256" key="1">
    <source>
        <dbReference type="ARBA" id="ARBA00004651"/>
    </source>
</evidence>
<evidence type="ECO:0000256" key="3">
    <source>
        <dbReference type="ARBA" id="ARBA00022475"/>
    </source>
</evidence>
<proteinExistence type="inferred from homology"/>
<feature type="transmembrane region" description="Helical" evidence="13">
    <location>
        <begin position="60"/>
        <end position="81"/>
    </location>
</feature>
<reference evidence="15" key="3">
    <citation type="submission" date="2025-09" db="UniProtKB">
        <authorList>
            <consortium name="Ensembl"/>
        </authorList>
    </citation>
    <scope>IDENTIFICATION</scope>
</reference>
<evidence type="ECO:0000256" key="9">
    <source>
        <dbReference type="ARBA" id="ARBA00023136"/>
    </source>
</evidence>
<dbReference type="FunFam" id="1.20.1070.10:FF:000001">
    <property type="entry name" value="Olfactory receptor"/>
    <property type="match status" value="1"/>
</dbReference>
<keyword evidence="4 13" id="KW-0716">Sensory transduction</keyword>
<evidence type="ECO:0000313" key="16">
    <source>
        <dbReference type="Proteomes" id="UP000291020"/>
    </source>
</evidence>
<evidence type="ECO:0000256" key="13">
    <source>
        <dbReference type="RuleBase" id="RU363047"/>
    </source>
</evidence>
<dbReference type="PRINTS" id="PR00237">
    <property type="entry name" value="GPCRRHODOPSN"/>
</dbReference>
<keyword evidence="6 13" id="KW-0552">Olfaction</keyword>
<feature type="transmembrane region" description="Helical" evidence="13">
    <location>
        <begin position="272"/>
        <end position="292"/>
    </location>
</feature>
<dbReference type="AlphaFoldDB" id="A0A452I1X4"/>
<reference evidence="16" key="1">
    <citation type="journal article" date="2017" name="PLoS ONE">
        <title>The Agassiz's desert tortoise genome provides a resource for the conservation of a threatened species.</title>
        <authorList>
            <person name="Tollis M."/>
            <person name="DeNardo D.F."/>
            <person name="Cornelius J.A."/>
            <person name="Dolby G.A."/>
            <person name="Edwards T."/>
            <person name="Henen B.T."/>
            <person name="Karl A.E."/>
            <person name="Murphy R.W."/>
            <person name="Kusumi K."/>
        </authorList>
    </citation>
    <scope>NUCLEOTIDE SEQUENCE [LARGE SCALE GENOMIC DNA]</scope>
</reference>
<dbReference type="Ensembl" id="ENSGAGT00000024471.1">
    <property type="protein sequence ID" value="ENSGAGP00000021489.1"/>
    <property type="gene ID" value="ENSGAGG00000015778.1"/>
</dbReference>
<accession>A0A452I1X4</accession>
<evidence type="ECO:0000256" key="12">
    <source>
        <dbReference type="RuleBase" id="RU000688"/>
    </source>
</evidence>
<dbReference type="InterPro" id="IPR017452">
    <property type="entry name" value="GPCR_Rhodpsn_7TM"/>
</dbReference>
<evidence type="ECO:0000256" key="7">
    <source>
        <dbReference type="ARBA" id="ARBA00022989"/>
    </source>
</evidence>
<dbReference type="STRING" id="38772.ENSGAGP00000021489"/>
<dbReference type="FunFam" id="1.10.1220.70:FF:000001">
    <property type="entry name" value="Olfactory receptor"/>
    <property type="match status" value="1"/>
</dbReference>
<dbReference type="CDD" id="cd15231">
    <property type="entry name" value="7tmA_OR5V1-like"/>
    <property type="match status" value="1"/>
</dbReference>
<feature type="transmembrane region" description="Helical" evidence="13">
    <location>
        <begin position="140"/>
        <end position="166"/>
    </location>
</feature>
<dbReference type="InterPro" id="IPR000725">
    <property type="entry name" value="Olfact_rcpt"/>
</dbReference>
<keyword evidence="16" id="KW-1185">Reference proteome</keyword>
<dbReference type="PANTHER" id="PTHR26453">
    <property type="entry name" value="OLFACTORY RECEPTOR"/>
    <property type="match status" value="1"/>
</dbReference>
<reference evidence="15" key="2">
    <citation type="submission" date="2025-08" db="UniProtKB">
        <authorList>
            <consortium name="Ensembl"/>
        </authorList>
    </citation>
    <scope>IDENTIFICATION</scope>
</reference>
<keyword evidence="9 13" id="KW-0472">Membrane</keyword>
<evidence type="ECO:0000256" key="10">
    <source>
        <dbReference type="ARBA" id="ARBA00023170"/>
    </source>
</evidence>
<feature type="domain" description="G-protein coupled receptors family 1 profile" evidence="14">
    <location>
        <begin position="41"/>
        <end position="290"/>
    </location>
</feature>
<evidence type="ECO:0000259" key="14">
    <source>
        <dbReference type="PROSITE" id="PS50262"/>
    </source>
</evidence>
<keyword evidence="3 13" id="KW-1003">Cell membrane</keyword>
<dbReference type="Proteomes" id="UP000291020">
    <property type="component" value="Unassembled WGS sequence"/>
</dbReference>
<feature type="transmembrane region" description="Helical" evidence="13">
    <location>
        <begin position="197"/>
        <end position="221"/>
    </location>
</feature>
<comment type="subcellular location">
    <subcellularLocation>
        <location evidence="1 13">Cell membrane</location>
        <topology evidence="1 13">Multi-pass membrane protein</topology>
    </subcellularLocation>
</comment>
<keyword evidence="7 13" id="KW-1133">Transmembrane helix</keyword>
<dbReference type="Gene3D" id="1.20.1070.10">
    <property type="entry name" value="Rhodopsin 7-helix transmembrane proteins"/>
    <property type="match status" value="1"/>
</dbReference>
<evidence type="ECO:0000256" key="6">
    <source>
        <dbReference type="ARBA" id="ARBA00022725"/>
    </source>
</evidence>
<dbReference type="InterPro" id="IPR000276">
    <property type="entry name" value="GPCR_Rhodpsn"/>
</dbReference>
<keyword evidence="5 12" id="KW-0812">Transmembrane</keyword>
<keyword evidence="10 12" id="KW-0675">Receptor</keyword>
<feature type="transmembrane region" description="Helical" evidence="13">
    <location>
        <begin position="24"/>
        <end position="51"/>
    </location>
</feature>
<feature type="transmembrane region" description="Helical" evidence="13">
    <location>
        <begin position="101"/>
        <end position="120"/>
    </location>
</feature>
<evidence type="ECO:0000256" key="5">
    <source>
        <dbReference type="ARBA" id="ARBA00022692"/>
    </source>
</evidence>
<dbReference type="GO" id="GO:0005886">
    <property type="term" value="C:plasma membrane"/>
    <property type="evidence" value="ECO:0007669"/>
    <property type="project" value="UniProtKB-SubCell"/>
</dbReference>
<evidence type="ECO:0000256" key="2">
    <source>
        <dbReference type="ARBA" id="ARBA00010663"/>
    </source>
</evidence>
<comment type="similarity">
    <text evidence="2 12">Belongs to the G-protein coupled receptor 1 family.</text>
</comment>
<evidence type="ECO:0000256" key="4">
    <source>
        <dbReference type="ARBA" id="ARBA00022606"/>
    </source>
</evidence>
<feature type="transmembrane region" description="Helical" evidence="13">
    <location>
        <begin position="242"/>
        <end position="260"/>
    </location>
</feature>
<dbReference type="GO" id="GO:0004984">
    <property type="term" value="F:olfactory receptor activity"/>
    <property type="evidence" value="ECO:0007669"/>
    <property type="project" value="InterPro"/>
</dbReference>
<dbReference type="PRINTS" id="PR00245">
    <property type="entry name" value="OLFACTORYR"/>
</dbReference>
<sequence length="331" mass="37720">MERQNQTVLKEFIILGFSSLQEMWLSLFSGFLFTYLFTLFGNTCIIILALVDQRFHTPMYFFLGNLSFLDICYTTTTIPQMLVHLLSERSNISYTGCVLQLYFFFSFVGTECLLLAVMAFDRYVAICNPLHYTLIVNKSLCLQLAAASWVSGFLNSAIHTVFTFWLPFCGDNRIDYFYCDIPPLLELSCGDTSLNKLLLLCIGLFIACTPFACILLSYTYIISTILKMPSSKGKRKAYSTCSSHLTVVLLYYGSSIFSYLRPSSSYSPSSARLISVLYSVLTPMLNPIIYTMRNKDVKEMKFNDDKCKVNVHWKPPGLLAYGPDFFRYLGT</sequence>
<keyword evidence="8 12" id="KW-0297">G-protein coupled receptor</keyword>
<dbReference type="PROSITE" id="PS00237">
    <property type="entry name" value="G_PROTEIN_RECEP_F1_1"/>
    <property type="match status" value="1"/>
</dbReference>
<keyword evidence="11 12" id="KW-0807">Transducer</keyword>
<evidence type="ECO:0000313" key="15">
    <source>
        <dbReference type="Ensembl" id="ENSGAGP00000021489.1"/>
    </source>
</evidence>
<dbReference type="GO" id="GO:0004930">
    <property type="term" value="F:G protein-coupled receptor activity"/>
    <property type="evidence" value="ECO:0007669"/>
    <property type="project" value="UniProtKB-KW"/>
</dbReference>
<evidence type="ECO:0000256" key="11">
    <source>
        <dbReference type="ARBA" id="ARBA00023224"/>
    </source>
</evidence>
<dbReference type="PROSITE" id="PS50262">
    <property type="entry name" value="G_PROTEIN_RECEP_F1_2"/>
    <property type="match status" value="1"/>
</dbReference>
<organism evidence="15 16">
    <name type="scientific">Gopherus agassizii</name>
    <name type="common">Agassiz's desert tortoise</name>
    <dbReference type="NCBI Taxonomy" id="38772"/>
    <lineage>
        <taxon>Eukaryota</taxon>
        <taxon>Metazoa</taxon>
        <taxon>Chordata</taxon>
        <taxon>Craniata</taxon>
        <taxon>Vertebrata</taxon>
        <taxon>Euteleostomi</taxon>
        <taxon>Archelosauria</taxon>
        <taxon>Testudinata</taxon>
        <taxon>Testudines</taxon>
        <taxon>Cryptodira</taxon>
        <taxon>Durocryptodira</taxon>
        <taxon>Testudinoidea</taxon>
        <taxon>Testudinidae</taxon>
        <taxon>Gopherus</taxon>
    </lineage>
</organism>